<organism evidence="2 3">
    <name type="scientific">Hyaloscypha variabilis (strain UAMH 11265 / GT02V1 / F)</name>
    <name type="common">Meliniomyces variabilis</name>
    <dbReference type="NCBI Taxonomy" id="1149755"/>
    <lineage>
        <taxon>Eukaryota</taxon>
        <taxon>Fungi</taxon>
        <taxon>Dikarya</taxon>
        <taxon>Ascomycota</taxon>
        <taxon>Pezizomycotina</taxon>
        <taxon>Leotiomycetes</taxon>
        <taxon>Helotiales</taxon>
        <taxon>Hyaloscyphaceae</taxon>
        <taxon>Hyaloscypha</taxon>
        <taxon>Hyaloscypha variabilis</taxon>
    </lineage>
</organism>
<name>A0A2J6RVH1_HYAVF</name>
<dbReference type="GO" id="GO:0005737">
    <property type="term" value="C:cytoplasm"/>
    <property type="evidence" value="ECO:0007669"/>
    <property type="project" value="TreeGrafter"/>
</dbReference>
<accession>A0A2J6RVH1</accession>
<dbReference type="SUPFAM" id="SSF69786">
    <property type="entry name" value="YggU-like"/>
    <property type="match status" value="1"/>
</dbReference>
<dbReference type="STRING" id="1149755.A0A2J6RVH1"/>
<sequence>MPLRPAIRLAANSTKSAVKYLYLQCHVKPGVTKQREGVVSVSDTLIEVCVSAHPEDGLANLSVRNVFSDVFKCPKSDIKIIRGLKSRVKTVAIAGIDIEENGEECISRIRRQLQSAAEKCN</sequence>
<evidence type="ECO:0000313" key="2">
    <source>
        <dbReference type="EMBL" id="PMD42520.1"/>
    </source>
</evidence>
<dbReference type="PANTHER" id="PTHR13420">
    <property type="entry name" value="UPF0235 PROTEIN C15ORF40"/>
    <property type="match status" value="1"/>
</dbReference>
<protein>
    <recommendedName>
        <fullName evidence="4">YggU-like protein</fullName>
    </recommendedName>
</protein>
<reference evidence="2 3" key="1">
    <citation type="submission" date="2016-04" db="EMBL/GenBank/DDBJ databases">
        <title>A degradative enzymes factory behind the ericoid mycorrhizal symbiosis.</title>
        <authorList>
            <consortium name="DOE Joint Genome Institute"/>
            <person name="Martino E."/>
            <person name="Morin E."/>
            <person name="Grelet G."/>
            <person name="Kuo A."/>
            <person name="Kohler A."/>
            <person name="Daghino S."/>
            <person name="Barry K."/>
            <person name="Choi C."/>
            <person name="Cichocki N."/>
            <person name="Clum A."/>
            <person name="Copeland A."/>
            <person name="Hainaut M."/>
            <person name="Haridas S."/>
            <person name="Labutti K."/>
            <person name="Lindquist E."/>
            <person name="Lipzen A."/>
            <person name="Khouja H.-R."/>
            <person name="Murat C."/>
            <person name="Ohm R."/>
            <person name="Olson A."/>
            <person name="Spatafora J."/>
            <person name="Veneault-Fourrey C."/>
            <person name="Henrissat B."/>
            <person name="Grigoriev I."/>
            <person name="Martin F."/>
            <person name="Perotto S."/>
        </authorList>
    </citation>
    <scope>NUCLEOTIDE SEQUENCE [LARGE SCALE GENOMIC DNA]</scope>
    <source>
        <strain evidence="2 3">F</strain>
    </source>
</reference>
<keyword evidence="3" id="KW-1185">Reference proteome</keyword>
<proteinExistence type="inferred from homology"/>
<comment type="similarity">
    <text evidence="1">Belongs to the UPF0235 family.</text>
</comment>
<dbReference type="OrthoDB" id="244097at2759"/>
<dbReference type="Proteomes" id="UP000235786">
    <property type="component" value="Unassembled WGS sequence"/>
</dbReference>
<evidence type="ECO:0000313" key="3">
    <source>
        <dbReference type="Proteomes" id="UP000235786"/>
    </source>
</evidence>
<dbReference type="NCBIfam" id="TIGR00251">
    <property type="entry name" value="DUF167 family protein"/>
    <property type="match status" value="1"/>
</dbReference>
<dbReference type="HAMAP" id="MF_00634">
    <property type="entry name" value="UPF0235"/>
    <property type="match status" value="1"/>
</dbReference>
<evidence type="ECO:0000256" key="1">
    <source>
        <dbReference type="ARBA" id="ARBA00010364"/>
    </source>
</evidence>
<dbReference type="Gene3D" id="3.30.1200.10">
    <property type="entry name" value="YggU-like"/>
    <property type="match status" value="1"/>
</dbReference>
<dbReference type="InterPro" id="IPR003746">
    <property type="entry name" value="DUF167"/>
</dbReference>
<dbReference type="Pfam" id="PF02594">
    <property type="entry name" value="DUF167"/>
    <property type="match status" value="1"/>
</dbReference>
<dbReference type="EMBL" id="KZ613943">
    <property type="protein sequence ID" value="PMD42520.1"/>
    <property type="molecule type" value="Genomic_DNA"/>
</dbReference>
<dbReference type="InterPro" id="IPR036591">
    <property type="entry name" value="YggU-like_sf"/>
</dbReference>
<dbReference type="PANTHER" id="PTHR13420:SF7">
    <property type="entry name" value="UPF0235 PROTEIN C15ORF40"/>
    <property type="match status" value="1"/>
</dbReference>
<dbReference type="AlphaFoldDB" id="A0A2J6RVH1"/>
<dbReference type="SMART" id="SM01152">
    <property type="entry name" value="DUF167"/>
    <property type="match status" value="1"/>
</dbReference>
<gene>
    <name evidence="2" type="ORF">L207DRAFT_632282</name>
</gene>
<evidence type="ECO:0008006" key="4">
    <source>
        <dbReference type="Google" id="ProtNLM"/>
    </source>
</evidence>